<feature type="compositionally biased region" description="Polar residues" evidence="1">
    <location>
        <begin position="59"/>
        <end position="70"/>
    </location>
</feature>
<proteinExistence type="predicted"/>
<feature type="compositionally biased region" description="Polar residues" evidence="1">
    <location>
        <begin position="676"/>
        <end position="692"/>
    </location>
</feature>
<feature type="region of interest" description="Disordered" evidence="1">
    <location>
        <begin position="976"/>
        <end position="1000"/>
    </location>
</feature>
<feature type="compositionally biased region" description="Basic and acidic residues" evidence="1">
    <location>
        <begin position="391"/>
        <end position="402"/>
    </location>
</feature>
<feature type="region of interest" description="Disordered" evidence="1">
    <location>
        <begin position="902"/>
        <end position="960"/>
    </location>
</feature>
<protein>
    <submittedName>
        <fullName evidence="2">Uncharacterized protein</fullName>
    </submittedName>
</protein>
<feature type="compositionally biased region" description="Polar residues" evidence="1">
    <location>
        <begin position="364"/>
        <end position="384"/>
    </location>
</feature>
<feature type="compositionally biased region" description="Polar residues" evidence="1">
    <location>
        <begin position="1045"/>
        <end position="1073"/>
    </location>
</feature>
<evidence type="ECO:0000313" key="2">
    <source>
        <dbReference type="EMBL" id="RUS90848.1"/>
    </source>
</evidence>
<evidence type="ECO:0000256" key="1">
    <source>
        <dbReference type="SAM" id="MobiDB-lite"/>
    </source>
</evidence>
<sequence>MGPIFCDKSDAPENNPQQIQQQSYEKVIGVSSSQAKISQTLCASVSPPERRQMDHASAQRKNVQESKSCITPTSESLTLLDNIHFSEMHEPVAVPSAPPSQDVSEASITWSSHHIGLPPMVKFQNNSNIPNAQRQTILSPVGHAVINNQLFQDVHRTAYAQDAQQHLSQLPLSVVRLIEEQNQHGYMQQQQGHPYNVLAQNSLPAVGPSLSATGQNYIPTPFQYTLQPHSPSVLQQEQIQWNSNTTQASNHFALKQSASYQDPSSLISGLRNSFKADSFGNYAHSFNDNVVQHTRSERNSQLHLGGSSTIQSCHKHETPSSDTLADLSSWHASLGHAPSSSIAIHKIATSLPTAISVSPHGVQEGQQNSQDNLPQPNITLNRYPNSLCGGARDHDNNLKHMPDSLSSSTSSVWMRQSNSRSRLEKLIMDAVGRAAQEAAQCAKKPNDPKPVTFQQDSTRPLSGTVQSPETEGLINMPSILSQWVSAAASMLPSLIQIEDYVDHTIDQLGHALFSEMEHLAMGTQVIAAGVGQTQNDQSISPHRAAEMVSSALQHVTKTSGASTDGHNSNNDIGHSTFLKHSSPAEYFPQDKPMTRSCGLSKETKAKLAYLSLQYRRDDDSMPIVNCHCNSMGSSCCKNLRSISGNQLCQLINASLSKTSNKSDNLTPVLSGTVRSGSSLTVAQRNRPNSAHSSIAEPSPPSAFHKGAHKKKRSCSCSRSMHLMTPGISRSQDHVGQRLYPRLDSNSFHALTSPLDKRTSSEILCSFIEENAEDFAEDDANLSEQSYKTLINSSISSAPNQPIHTQPSSENLPKATFYTNHNVGYSNFQNKDNDGTSLQTNPSTCISFQKHHMQQRSRHDLRTSAKEMNTAMVCPDVSPVLGTSCVKPQRPAPAVPDVLVKQKASASSKANHRNMSQVEQSQLSVSDTSNVSPAVTDLKPVPKRSAPPIPTTTKPVSKVLGPQNKGFVMRMKHAFDQTARSVSTSPPRSRTALRQAPDASTQVYCNRQSQSYENPSAQRGFQAQPNRPVVQVTNPIFSATCSSKAAPAQNNLPSKLHCNSGTRSPTQRQSSRAIFNSDLRNPPENLASPSKPTPAPSFKLYSATPFKKSNFPNKKTSEVKKPSKLSPSQSKYMGSLNPKLSSQSIDVQQQLSKPPISSHRKTKDSKCALSTPGNISTPKSNLSSLTSVKNFNGATSTVNQTGNMFSSSSTTRAFLHSELMKSSISKKDKKVRAFEKAV</sequence>
<dbReference type="Proteomes" id="UP000271974">
    <property type="component" value="Unassembled WGS sequence"/>
</dbReference>
<feature type="region of interest" description="Disordered" evidence="1">
    <location>
        <begin position="1"/>
        <end position="25"/>
    </location>
</feature>
<reference evidence="2 3" key="1">
    <citation type="submission" date="2019-01" db="EMBL/GenBank/DDBJ databases">
        <title>A draft genome assembly of the solar-powered sea slug Elysia chlorotica.</title>
        <authorList>
            <person name="Cai H."/>
            <person name="Li Q."/>
            <person name="Fang X."/>
            <person name="Li J."/>
            <person name="Curtis N.E."/>
            <person name="Altenburger A."/>
            <person name="Shibata T."/>
            <person name="Feng M."/>
            <person name="Maeda T."/>
            <person name="Schwartz J.A."/>
            <person name="Shigenobu S."/>
            <person name="Lundholm N."/>
            <person name="Nishiyama T."/>
            <person name="Yang H."/>
            <person name="Hasebe M."/>
            <person name="Li S."/>
            <person name="Pierce S.K."/>
            <person name="Wang J."/>
        </authorList>
    </citation>
    <scope>NUCLEOTIDE SEQUENCE [LARGE SCALE GENOMIC DNA]</scope>
    <source>
        <strain evidence="2">EC2010</strain>
        <tissue evidence="2">Whole organism of an adult</tissue>
    </source>
</reference>
<feature type="compositionally biased region" description="Polar residues" evidence="1">
    <location>
        <begin position="452"/>
        <end position="469"/>
    </location>
</feature>
<dbReference type="OrthoDB" id="10684409at2759"/>
<feature type="compositionally biased region" description="Polar residues" evidence="1">
    <location>
        <begin position="1170"/>
        <end position="1180"/>
    </location>
</feature>
<feature type="region of interest" description="Disordered" evidence="1">
    <location>
        <begin position="43"/>
        <end position="70"/>
    </location>
</feature>
<evidence type="ECO:0000313" key="3">
    <source>
        <dbReference type="Proteomes" id="UP000271974"/>
    </source>
</evidence>
<feature type="compositionally biased region" description="Polar residues" evidence="1">
    <location>
        <begin position="301"/>
        <end position="312"/>
    </location>
</feature>
<comment type="caution">
    <text evidence="2">The sequence shown here is derived from an EMBL/GenBank/DDBJ whole genome shotgun (WGS) entry which is preliminary data.</text>
</comment>
<feature type="region of interest" description="Disordered" evidence="1">
    <location>
        <begin position="676"/>
        <end position="708"/>
    </location>
</feature>
<gene>
    <name evidence="2" type="ORF">EGW08_001355</name>
</gene>
<feature type="region of interest" description="Disordered" evidence="1">
    <location>
        <begin position="358"/>
        <end position="412"/>
    </location>
</feature>
<dbReference type="AlphaFoldDB" id="A0A433UAL8"/>
<accession>A0A433UAL8</accession>
<name>A0A433UAL8_ELYCH</name>
<feature type="compositionally biased region" description="Low complexity" evidence="1">
    <location>
        <begin position="977"/>
        <end position="991"/>
    </location>
</feature>
<feature type="compositionally biased region" description="Polar residues" evidence="1">
    <location>
        <begin position="12"/>
        <end position="25"/>
    </location>
</feature>
<feature type="compositionally biased region" description="Polar residues" evidence="1">
    <location>
        <begin position="1137"/>
        <end position="1151"/>
    </location>
</feature>
<feature type="compositionally biased region" description="Polar residues" evidence="1">
    <location>
        <begin position="903"/>
        <end position="932"/>
    </location>
</feature>
<feature type="region of interest" description="Disordered" evidence="1">
    <location>
        <begin position="298"/>
        <end position="322"/>
    </location>
</feature>
<keyword evidence="3" id="KW-1185">Reference proteome</keyword>
<organism evidence="2 3">
    <name type="scientific">Elysia chlorotica</name>
    <name type="common">Eastern emerald elysia</name>
    <name type="synonym">Sea slug</name>
    <dbReference type="NCBI Taxonomy" id="188477"/>
    <lineage>
        <taxon>Eukaryota</taxon>
        <taxon>Metazoa</taxon>
        <taxon>Spiralia</taxon>
        <taxon>Lophotrochozoa</taxon>
        <taxon>Mollusca</taxon>
        <taxon>Gastropoda</taxon>
        <taxon>Heterobranchia</taxon>
        <taxon>Euthyneura</taxon>
        <taxon>Panpulmonata</taxon>
        <taxon>Sacoglossa</taxon>
        <taxon>Placobranchoidea</taxon>
        <taxon>Plakobranchidae</taxon>
        <taxon>Elysia</taxon>
    </lineage>
</organism>
<dbReference type="EMBL" id="RQTK01000023">
    <property type="protein sequence ID" value="RUS90848.1"/>
    <property type="molecule type" value="Genomic_DNA"/>
</dbReference>
<feature type="region of interest" description="Disordered" evidence="1">
    <location>
        <begin position="1045"/>
        <end position="1180"/>
    </location>
</feature>
<feature type="region of interest" description="Disordered" evidence="1">
    <location>
        <begin position="439"/>
        <end position="469"/>
    </location>
</feature>